<sequence length="154" mass="17570">IGSGSIRVKQFGPVVTLSDLVSCFPYDDSIQRFSITGAQLKRIFSHFMRSENRDGEGECYQVNQGVEAVYLDKERKLLSLKIEGKIVEDRLNYTLGIQGYHFNNSAQYLNITNEELLTSGKTKVLTTSAQEVLKEFLRNNQNIGRKIEQRLVYV</sequence>
<organism evidence="2 3">
    <name type="scientific">Candidatus Roizmanbacteria bacterium CG09_land_8_20_14_0_10_41_9</name>
    <dbReference type="NCBI Taxonomy" id="1974850"/>
    <lineage>
        <taxon>Bacteria</taxon>
        <taxon>Candidatus Roizmaniibacteriota</taxon>
    </lineage>
</organism>
<proteinExistence type="predicted"/>
<protein>
    <submittedName>
        <fullName evidence="2">Bifunctional metallophosphatase/5'-nucleotidase</fullName>
    </submittedName>
</protein>
<name>A0A2H0WTS1_9BACT</name>
<evidence type="ECO:0000313" key="2">
    <source>
        <dbReference type="EMBL" id="PIS16060.1"/>
    </source>
</evidence>
<dbReference type="InterPro" id="IPR008334">
    <property type="entry name" value="5'-Nucleotdase_C"/>
</dbReference>
<comment type="caution">
    <text evidence="2">The sequence shown here is derived from an EMBL/GenBank/DDBJ whole genome shotgun (WGS) entry which is preliminary data.</text>
</comment>
<evidence type="ECO:0000313" key="3">
    <source>
        <dbReference type="Proteomes" id="UP000231198"/>
    </source>
</evidence>
<evidence type="ECO:0000259" key="1">
    <source>
        <dbReference type="Pfam" id="PF02872"/>
    </source>
</evidence>
<dbReference type="Gene3D" id="3.90.780.10">
    <property type="entry name" value="5'-Nucleotidase, C-terminal domain"/>
    <property type="match status" value="1"/>
</dbReference>
<dbReference type="Proteomes" id="UP000231198">
    <property type="component" value="Unassembled WGS sequence"/>
</dbReference>
<dbReference type="AlphaFoldDB" id="A0A2H0WTS1"/>
<dbReference type="SUPFAM" id="SSF55816">
    <property type="entry name" value="5'-nucleotidase (syn. UDP-sugar hydrolase), C-terminal domain"/>
    <property type="match status" value="1"/>
</dbReference>
<gene>
    <name evidence="2" type="ORF">COT62_00495</name>
</gene>
<dbReference type="InterPro" id="IPR036907">
    <property type="entry name" value="5'-Nucleotdase_C_sf"/>
</dbReference>
<dbReference type="Pfam" id="PF02872">
    <property type="entry name" value="5_nucleotid_C"/>
    <property type="match status" value="1"/>
</dbReference>
<dbReference type="EMBL" id="PEZG01000012">
    <property type="protein sequence ID" value="PIS16060.1"/>
    <property type="molecule type" value="Genomic_DNA"/>
</dbReference>
<reference evidence="3" key="1">
    <citation type="submission" date="2017-09" db="EMBL/GenBank/DDBJ databases">
        <title>Depth-based differentiation of microbial function through sediment-hosted aquifers and enrichment of novel symbionts in the deep terrestrial subsurface.</title>
        <authorList>
            <person name="Probst A.J."/>
            <person name="Ladd B."/>
            <person name="Jarett J.K."/>
            <person name="Geller-Mcgrath D.E."/>
            <person name="Sieber C.M.K."/>
            <person name="Emerson J.B."/>
            <person name="Anantharaman K."/>
            <person name="Thomas B.C."/>
            <person name="Malmstrom R."/>
            <person name="Stieglmeier M."/>
            <person name="Klingl A."/>
            <person name="Woyke T."/>
            <person name="Ryan C.M."/>
            <person name="Banfield J.F."/>
        </authorList>
    </citation>
    <scope>NUCLEOTIDE SEQUENCE [LARGE SCALE GENOMIC DNA]</scope>
</reference>
<feature type="non-terminal residue" evidence="2">
    <location>
        <position position="1"/>
    </location>
</feature>
<dbReference type="GO" id="GO:0016787">
    <property type="term" value="F:hydrolase activity"/>
    <property type="evidence" value="ECO:0007669"/>
    <property type="project" value="InterPro"/>
</dbReference>
<dbReference type="GO" id="GO:0009166">
    <property type="term" value="P:nucleotide catabolic process"/>
    <property type="evidence" value="ECO:0007669"/>
    <property type="project" value="InterPro"/>
</dbReference>
<feature type="domain" description="5'-Nucleotidase C-terminal" evidence="1">
    <location>
        <begin position="3"/>
        <end position="105"/>
    </location>
</feature>
<accession>A0A2H0WTS1</accession>